<dbReference type="PANTHER" id="PTHR43805:SF1">
    <property type="entry name" value="GP-PDE DOMAIN-CONTAINING PROTEIN"/>
    <property type="match status" value="1"/>
</dbReference>
<name>A0A7W3JSG2_9MICO</name>
<evidence type="ECO:0000259" key="2">
    <source>
        <dbReference type="PROSITE" id="PS51704"/>
    </source>
</evidence>
<dbReference type="AlphaFoldDB" id="A0A7W3JSG2"/>
<keyword evidence="1" id="KW-0812">Transmembrane</keyword>
<feature type="domain" description="GP-PDE" evidence="2">
    <location>
        <begin position="21"/>
        <end position="253"/>
    </location>
</feature>
<dbReference type="EC" id="3.1.4.46" evidence="3"/>
<evidence type="ECO:0000313" key="3">
    <source>
        <dbReference type="EMBL" id="MBA8828418.1"/>
    </source>
</evidence>
<dbReference type="GO" id="GO:0006629">
    <property type="term" value="P:lipid metabolic process"/>
    <property type="evidence" value="ECO:0007669"/>
    <property type="project" value="InterPro"/>
</dbReference>
<comment type="caution">
    <text evidence="3">The sequence shown here is derived from an EMBL/GenBank/DDBJ whole genome shotgun (WGS) entry which is preliminary data.</text>
</comment>
<evidence type="ECO:0000256" key="1">
    <source>
        <dbReference type="SAM" id="Phobius"/>
    </source>
</evidence>
<dbReference type="InterPro" id="IPR030395">
    <property type="entry name" value="GP_PDE_dom"/>
</dbReference>
<accession>A0A7W3JSG2</accession>
<evidence type="ECO:0000313" key="4">
    <source>
        <dbReference type="Proteomes" id="UP000524237"/>
    </source>
</evidence>
<dbReference type="EMBL" id="JACGWU010000001">
    <property type="protein sequence ID" value="MBA8828418.1"/>
    <property type="molecule type" value="Genomic_DNA"/>
</dbReference>
<dbReference type="PROSITE" id="PS51704">
    <property type="entry name" value="GP_PDE"/>
    <property type="match status" value="1"/>
</dbReference>
<feature type="transmembrane region" description="Helical" evidence="1">
    <location>
        <begin position="154"/>
        <end position="181"/>
    </location>
</feature>
<dbReference type="Proteomes" id="UP000524237">
    <property type="component" value="Unassembled WGS sequence"/>
</dbReference>
<gene>
    <name evidence="3" type="ORF">FB555_000489</name>
</gene>
<protein>
    <submittedName>
        <fullName evidence="3">Glycerophosphoryl diester phosphodiesterase</fullName>
        <ecNumber evidence="3">3.1.4.46</ecNumber>
    </submittedName>
</protein>
<sequence length="255" mass="27503">MSRPRDFPPRVWSPFFDGELPRILAHRGLALEVDENTLAAFGAALAAGAQIIETDVRATADGIPVLVHDEVLPTGARIADLTWAELQAVPLPRGGSIPSLDQALAFFPEAKFNIDVKSSDAILPTVLAITNASATDRVLIASFSRARQRRTLRLLAGVASSASAMTVLGAVLAGKVGWVALMRYLLRHENAVQIPLQILSLRTTSLPMIRHFHAAGVEVHIWTVNEERDMIALKAAGVDGIVTDRCDVAHRVFAL</sequence>
<keyword evidence="1" id="KW-0472">Membrane</keyword>
<reference evidence="3 4" key="1">
    <citation type="submission" date="2020-07" db="EMBL/GenBank/DDBJ databases">
        <title>Sequencing the genomes of 1000 actinobacteria strains.</title>
        <authorList>
            <person name="Klenk H.-P."/>
        </authorList>
    </citation>
    <scope>NUCLEOTIDE SEQUENCE [LARGE SCALE GENOMIC DNA]</scope>
    <source>
        <strain evidence="3 4">DSM 23737</strain>
    </source>
</reference>
<dbReference type="RefSeq" id="WP_182483831.1">
    <property type="nucleotide sequence ID" value="NZ_JACGWU010000001.1"/>
</dbReference>
<dbReference type="SUPFAM" id="SSF51695">
    <property type="entry name" value="PLC-like phosphodiesterases"/>
    <property type="match status" value="1"/>
</dbReference>
<dbReference type="Gene3D" id="3.20.20.190">
    <property type="entry name" value="Phosphatidylinositol (PI) phosphodiesterase"/>
    <property type="match status" value="1"/>
</dbReference>
<keyword evidence="4" id="KW-1185">Reference proteome</keyword>
<dbReference type="GO" id="GO:0008889">
    <property type="term" value="F:glycerophosphodiester phosphodiesterase activity"/>
    <property type="evidence" value="ECO:0007669"/>
    <property type="project" value="UniProtKB-EC"/>
</dbReference>
<dbReference type="PANTHER" id="PTHR43805">
    <property type="entry name" value="GLYCEROPHOSPHORYL DIESTER PHOSPHODIESTERASE"/>
    <property type="match status" value="1"/>
</dbReference>
<dbReference type="Pfam" id="PF03009">
    <property type="entry name" value="GDPD"/>
    <property type="match status" value="1"/>
</dbReference>
<dbReference type="InterPro" id="IPR017946">
    <property type="entry name" value="PLC-like_Pdiesterase_TIM-brl"/>
</dbReference>
<keyword evidence="1" id="KW-1133">Transmembrane helix</keyword>
<organism evidence="3 4">
    <name type="scientific">Alpinimonas psychrophila</name>
    <dbReference type="NCBI Taxonomy" id="748908"/>
    <lineage>
        <taxon>Bacteria</taxon>
        <taxon>Bacillati</taxon>
        <taxon>Actinomycetota</taxon>
        <taxon>Actinomycetes</taxon>
        <taxon>Micrococcales</taxon>
        <taxon>Microbacteriaceae</taxon>
        <taxon>Alpinimonas</taxon>
    </lineage>
</organism>
<proteinExistence type="predicted"/>
<keyword evidence="3" id="KW-0378">Hydrolase</keyword>